<feature type="chain" id="PRO_5003921491" description="YdgH/BhsA/McbA-like domain-containing protein" evidence="1">
    <location>
        <begin position="20"/>
        <end position="85"/>
    </location>
</feature>
<sequence>MKIQLIPTLFMVIALSVSASICAQGTEFINLNESIQAMHSLHKIEAQDSGDIESLREMAESNQLEISESIMDRRFNGRQFRIISK</sequence>
<gene>
    <name evidence="2" type="ORF">OO7_07864</name>
</gene>
<keyword evidence="3" id="KW-1185">Reference proteome</keyword>
<dbReference type="PATRIC" id="fig|1141660.3.peg.1576"/>
<dbReference type="OrthoDB" id="6466039at2"/>
<evidence type="ECO:0000313" key="2">
    <source>
        <dbReference type="EMBL" id="EKT58611.1"/>
    </source>
</evidence>
<dbReference type="AlphaFoldDB" id="K8WF98"/>
<dbReference type="EMBL" id="AKKN01000007">
    <property type="protein sequence ID" value="EKT58611.1"/>
    <property type="molecule type" value="Genomic_DNA"/>
</dbReference>
<keyword evidence="1" id="KW-0732">Signal</keyword>
<evidence type="ECO:0008006" key="4">
    <source>
        <dbReference type="Google" id="ProtNLM"/>
    </source>
</evidence>
<dbReference type="HOGENOM" id="CLU_171810_0_0_6"/>
<protein>
    <recommendedName>
        <fullName evidence="4">YdgH/BhsA/McbA-like domain-containing protein</fullName>
    </recommendedName>
</protein>
<dbReference type="RefSeq" id="WP_008915405.1">
    <property type="nucleotide sequence ID" value="NZ_CM001773.1"/>
</dbReference>
<evidence type="ECO:0000256" key="1">
    <source>
        <dbReference type="SAM" id="SignalP"/>
    </source>
</evidence>
<feature type="signal peptide" evidence="1">
    <location>
        <begin position="1"/>
        <end position="19"/>
    </location>
</feature>
<dbReference type="Proteomes" id="UP000010290">
    <property type="component" value="Chromosome"/>
</dbReference>
<comment type="caution">
    <text evidence="2">The sequence shown here is derived from an EMBL/GenBank/DDBJ whole genome shotgun (WGS) entry which is preliminary data.</text>
</comment>
<reference evidence="2 3" key="1">
    <citation type="journal article" date="2012" name="BMC Genomics">
        <title>Comparative genomics of bacteria in the genus Providencia isolated from wild Drosophila melanogaster.</title>
        <authorList>
            <person name="Galac M.R."/>
            <person name="Lazzaro B.P."/>
        </authorList>
    </citation>
    <scope>NUCLEOTIDE SEQUENCE [LARGE SCALE GENOMIC DNA]</scope>
    <source>
        <strain evidence="2 3">DSM 19967</strain>
    </source>
</reference>
<proteinExistence type="predicted"/>
<name>K8WF98_9GAMM</name>
<organism evidence="2 3">
    <name type="scientific">Providencia sneebia DSM 19967</name>
    <dbReference type="NCBI Taxonomy" id="1141660"/>
    <lineage>
        <taxon>Bacteria</taxon>
        <taxon>Pseudomonadati</taxon>
        <taxon>Pseudomonadota</taxon>
        <taxon>Gammaproteobacteria</taxon>
        <taxon>Enterobacterales</taxon>
        <taxon>Morganellaceae</taxon>
        <taxon>Providencia</taxon>
    </lineage>
</organism>
<accession>K8WF98</accession>
<evidence type="ECO:0000313" key="3">
    <source>
        <dbReference type="Proteomes" id="UP000010290"/>
    </source>
</evidence>